<dbReference type="AlphaFoldDB" id="A0A0B6ZIY7"/>
<organism evidence="3">
    <name type="scientific">Arion vulgaris</name>
    <dbReference type="NCBI Taxonomy" id="1028688"/>
    <lineage>
        <taxon>Eukaryota</taxon>
        <taxon>Metazoa</taxon>
        <taxon>Spiralia</taxon>
        <taxon>Lophotrochozoa</taxon>
        <taxon>Mollusca</taxon>
        <taxon>Gastropoda</taxon>
        <taxon>Heterobranchia</taxon>
        <taxon>Euthyneura</taxon>
        <taxon>Panpulmonata</taxon>
        <taxon>Eupulmonata</taxon>
        <taxon>Stylommatophora</taxon>
        <taxon>Helicina</taxon>
        <taxon>Arionoidea</taxon>
        <taxon>Arionidae</taxon>
        <taxon>Arion</taxon>
    </lineage>
</organism>
<keyword evidence="1" id="KW-0456">Lyase</keyword>
<dbReference type="EMBL" id="HACG01021729">
    <property type="protein sequence ID" value="CEK68594.1"/>
    <property type="molecule type" value="Transcribed_RNA"/>
</dbReference>
<name>A0A0B6ZIY7_9EUPU</name>
<dbReference type="PRINTS" id="PR00149">
    <property type="entry name" value="FUMRATELYASE"/>
</dbReference>
<evidence type="ECO:0000259" key="2">
    <source>
        <dbReference type="SMART" id="SM00998"/>
    </source>
</evidence>
<gene>
    <name evidence="3" type="primary">ORF66891</name>
</gene>
<dbReference type="Gene3D" id="1.20.200.10">
    <property type="entry name" value="Fumarase/aspartase (Central domain)"/>
    <property type="match status" value="1"/>
</dbReference>
<dbReference type="Gene3D" id="1.10.40.30">
    <property type="entry name" value="Fumarase/aspartase (C-terminal domain)"/>
    <property type="match status" value="1"/>
</dbReference>
<dbReference type="GO" id="GO:0005829">
    <property type="term" value="C:cytosol"/>
    <property type="evidence" value="ECO:0007669"/>
    <property type="project" value="TreeGrafter"/>
</dbReference>
<dbReference type="SMART" id="SM00998">
    <property type="entry name" value="ADSL_C"/>
    <property type="match status" value="1"/>
</dbReference>
<reference evidence="3" key="1">
    <citation type="submission" date="2014-12" db="EMBL/GenBank/DDBJ databases">
        <title>Insight into the proteome of Arion vulgaris.</title>
        <authorList>
            <person name="Aradska J."/>
            <person name="Bulat T."/>
            <person name="Smidak R."/>
            <person name="Sarate P."/>
            <person name="Gangsoo J."/>
            <person name="Sialana F."/>
            <person name="Bilban M."/>
            <person name="Lubec G."/>
        </authorList>
    </citation>
    <scope>NUCLEOTIDE SEQUENCE</scope>
    <source>
        <tissue evidence="3">Skin</tissue>
    </source>
</reference>
<sequence>MVSTFVSVMFPFCPFFKQLASCLDQLCKFAVENKALPCLSYTHLQAAQVSTVGKRACIWAQELLMDLKGLERVCDDLRFRGVKGTTGTQASFLTLFEGDVSKVEQLDDMVTEMAGFKSHFIICGQTYPRKVDTEVLSVLASFGASVHKICTDIRLLASFKELEEPFEADQIGSSAMPYKRNPMRSERCCSLARLLISMIQNPLQTAAVQWMERTLDDSANRRVVLAEAFLAADAIINTLQNIFEGLVIYPKVIERRLNDELPFMASENIIMAMVKAGGNRQDCHEKIRSLAIQSASVMKHEGLPCDLLERVQADTYFAPILDKLSSCIDPNTFTGTSVIQVDKFITIEVNPVLSKYQASFTRSTTLEI</sequence>
<dbReference type="InterPro" id="IPR008948">
    <property type="entry name" value="L-Aspartase-like"/>
</dbReference>
<dbReference type="InterPro" id="IPR019468">
    <property type="entry name" value="AdenyloSucc_lyase_C"/>
</dbReference>
<feature type="domain" description="Adenylosuccinate lyase C-terminal" evidence="2">
    <location>
        <begin position="261"/>
        <end position="345"/>
    </location>
</feature>
<dbReference type="Gene3D" id="1.10.275.60">
    <property type="match status" value="1"/>
</dbReference>
<dbReference type="InterPro" id="IPR020557">
    <property type="entry name" value="Fumarate_lyase_CS"/>
</dbReference>
<accession>A0A0B6ZIY7</accession>
<evidence type="ECO:0000256" key="1">
    <source>
        <dbReference type="ARBA" id="ARBA00023239"/>
    </source>
</evidence>
<dbReference type="InterPro" id="IPR000362">
    <property type="entry name" value="Fumarate_lyase_fam"/>
</dbReference>
<protein>
    <recommendedName>
        <fullName evidence="2">Adenylosuccinate lyase C-terminal domain-containing protein</fullName>
    </recommendedName>
</protein>
<dbReference type="SUPFAM" id="SSF48557">
    <property type="entry name" value="L-aspartase-like"/>
    <property type="match status" value="1"/>
</dbReference>
<dbReference type="Pfam" id="PF00206">
    <property type="entry name" value="Lyase_1"/>
    <property type="match status" value="1"/>
</dbReference>
<dbReference type="GO" id="GO:0070626">
    <property type="term" value="F:(S)-2-(5-amino-1-(5-phospho-D-ribosyl)imidazole-4-carboxamido) succinate lyase (fumarate-forming) activity"/>
    <property type="evidence" value="ECO:0007669"/>
    <property type="project" value="TreeGrafter"/>
</dbReference>
<evidence type="ECO:0000313" key="3">
    <source>
        <dbReference type="EMBL" id="CEK68594.1"/>
    </source>
</evidence>
<dbReference type="PANTHER" id="PTHR43172">
    <property type="entry name" value="ADENYLOSUCCINATE LYASE"/>
    <property type="match status" value="1"/>
</dbReference>
<proteinExistence type="predicted"/>
<dbReference type="GO" id="GO:0004018">
    <property type="term" value="F:N6-(1,2-dicarboxyethyl)AMP AMP-lyase (fumarate-forming) activity"/>
    <property type="evidence" value="ECO:0007669"/>
    <property type="project" value="TreeGrafter"/>
</dbReference>
<dbReference type="PANTHER" id="PTHR43172:SF1">
    <property type="entry name" value="ADENYLOSUCCINATE LYASE"/>
    <property type="match status" value="1"/>
</dbReference>
<dbReference type="PROSITE" id="PS00163">
    <property type="entry name" value="FUMARATE_LYASES"/>
    <property type="match status" value="1"/>
</dbReference>
<dbReference type="GO" id="GO:0044208">
    <property type="term" value="P:'de novo' AMP biosynthetic process"/>
    <property type="evidence" value="ECO:0007669"/>
    <property type="project" value="TreeGrafter"/>
</dbReference>
<dbReference type="InterPro" id="IPR022761">
    <property type="entry name" value="Fumarate_lyase_N"/>
</dbReference>
<dbReference type="Pfam" id="PF10397">
    <property type="entry name" value="ADSL_C"/>
    <property type="match status" value="1"/>
</dbReference>